<dbReference type="Proteomes" id="UP000199534">
    <property type="component" value="Unassembled WGS sequence"/>
</dbReference>
<proteinExistence type="predicted"/>
<accession>A0A1I6FN55</accession>
<feature type="domain" description="MAM" evidence="2">
    <location>
        <begin position="1825"/>
        <end position="2006"/>
    </location>
</feature>
<dbReference type="GO" id="GO:0016020">
    <property type="term" value="C:membrane"/>
    <property type="evidence" value="ECO:0007669"/>
    <property type="project" value="InterPro"/>
</dbReference>
<protein>
    <submittedName>
        <fullName evidence="3">Gliding motility-associated C-terminal domain-containing protein</fullName>
    </submittedName>
</protein>
<reference evidence="3 4" key="1">
    <citation type="submission" date="2016-10" db="EMBL/GenBank/DDBJ databases">
        <authorList>
            <person name="de Groot N.N."/>
        </authorList>
    </citation>
    <scope>NUCLEOTIDE SEQUENCE [LARGE SCALE GENOMIC DNA]</scope>
    <source>
        <strain evidence="3 4">DSM 21019</strain>
    </source>
</reference>
<dbReference type="NCBIfam" id="TIGR04131">
    <property type="entry name" value="Bac_Flav_CTERM"/>
    <property type="match status" value="1"/>
</dbReference>
<keyword evidence="4" id="KW-1185">Reference proteome</keyword>
<feature type="signal peptide" evidence="1">
    <location>
        <begin position="1"/>
        <end position="22"/>
    </location>
</feature>
<dbReference type="Gene3D" id="2.60.120.260">
    <property type="entry name" value="Galactose-binding domain-like"/>
    <property type="match status" value="1"/>
</dbReference>
<evidence type="ECO:0000259" key="2">
    <source>
        <dbReference type="PROSITE" id="PS50060"/>
    </source>
</evidence>
<organism evidence="3 4">
    <name type="scientific">Robiginitalea myxolifaciens</name>
    <dbReference type="NCBI Taxonomy" id="400055"/>
    <lineage>
        <taxon>Bacteria</taxon>
        <taxon>Pseudomonadati</taxon>
        <taxon>Bacteroidota</taxon>
        <taxon>Flavobacteriia</taxon>
        <taxon>Flavobacteriales</taxon>
        <taxon>Flavobacteriaceae</taxon>
        <taxon>Robiginitalea</taxon>
    </lineage>
</organism>
<dbReference type="Pfam" id="PF17517">
    <property type="entry name" value="IgGFc_binding"/>
    <property type="match status" value="1"/>
</dbReference>
<sequence>MGKLRFLIILGFLALFSHSTYAQLSDLHYLPPLKQGRNNQGIRDQAIYLSTPEPTTFTVNAYRGTNATPIATFNISNVNPAVWTLADGDNNITLVNNNNTGIVLTNSGLRFEAPSGNKFYVNYRGNSQNQAASLTAKGRQALGQRFKWGGVPNLGAHNSKSNTLGIMATEDNTTVRLFGYDPGCEFRVGNNRAGITADTYTVTLDANESFVFETYIGTAPTQAHEDGWIGATIESDKDIVISNGSINFGRQAGSGNRDAGIDQPVPENRLGKEYVFIRGNGNANGWTEFPLIIATSDDTQIFVNGSATPIATIDNGEYFQIPSNNYSSNTVGANMLVETSKDVYAYQCMAGATTPYTQGLNFVAPVNCLLPDVMDNIPDIRDMAGLNVTGGMTIIAAVNTPDANIVVTDGNGTVALPPSNPVAGSSDWKTFFIPNLNGNVSVQSTGPMAVGFFGYNGARGVAGYFSGFDTLPEVTLEIRGGSGCFVGSELFEATSNNFDAFQWYENGQPIPGANGPSYAPTGAGEFFLRGTKGPCTYDSNAIQALYCDPDVVVEKTVDQAEIMEGQTATFTIRVQNLGVGPLTNLQITDNIPAGLTLVNAFTITGSFSGNLWNIGTLDGGDTAFLELEVRADEVDTLPLVNLTNTVSHTQDQVDANITEDILSASVIVHNDYDNDGIRDVVDLDDDNDGVYDTEECSGLSFNISSGASHSSALFSVDNYMVLDIFSLDNSFSLEINGTDLAGEIQFQNAAGNFARFLDGFGYGENGNPQVYTLTGTPGTPLLRVIINELGELQLFGSRTSNGPLEPMVLTTPPTTFTWNPAANNLVIGQAVVGPTNMQGMLLTAGCDTDADGLPDQLDLDSDGDGCTDAVEFYKDNTADGGDGGEYGSGVPVVDPTDGTVNAASYTRVLAPEILLGNTSEDLGGTDINGQGVSLGQTYNYVLRFQNTGDDDAVNYTIRNILPGNVTLENIDISNAPGVTHTYDANTRTISFEIPDNLVEVGDPEYSIRITVRLSGNCSDFVNACASELQNLAYSTFEGASTSTVYTDEPGSSNFPCEVTPEVATNNILDDLANCDQARTVQLCGDDVVLFAGTGFTSYSWAIDNNNNGQIDAADTVLNDGDPDNDPSTLLVTDIGNYIVEKSNGGGCPDQTERITVERFGTTQTNPIIDYFNQVNSDSNPDNDMQGEIVTCSVDGDLLPKIFLCGENDEALIQLGITDATSIVWERLDEASCADSGDDCANKNTACSWTNLATQDNFTLTESGEYRVVINYQNGCFSRFYFNVFKNNLDINYTNEDILCSTPGNIRVTNIGAGYGFQLVDANTNAIVVPFSANNGPNFDIATSGTYVVQVTQLDPISGDPIPGSCLFETDDIGILERDFQVNLSTTPADCNQLGTVAIQALNVLPNYSYELRLDDGTNGGQGTLVAQEVATNDNTHTFQNVNPGDYLVVTSTEDGCSDTQPITVDEIPELTLSAVTSENITCSAGIVILTPGGGSPSPDYQLAVWSKDGVPLYADAASVPDAAKQTATSFLFGYRGTPATYFPNEDGDYVFIVFDGNGCSSLSNAVTVEDLGGVSVTASHSPIVCADSSSSTLTISASGGNAPYQYSLDGGATYQSSNTFVNMAAGFYTITVMDSSGTACVETIAYEIDQPFPLNASPSIIEDASCNPAGARVKIRNTTGGQAPYEYSFDGGSTFDGTDERLLLPGNYQLQVRDALGCVHTMELEVPSPVADPTLSSDIAYNCDGTATLTLNTSNTSDFDYTYALDGTPNTPGDNNVFTNLSAGTYTVTVGYASALTPNQSTLFFEDFGSGPSTQIAEVGTDYCFEPQDGSTTNCNRGPAGILVNGEYTVTNFVTNPVPSWLSPQDHSGLAGGRFLAIDVSTFSDTGLPVLNSVLWARRDLEVLPNEEITLNFWAYNLMQVGNAGNNPEVLVEILDNTGTVIHSEVAPAIPKNNNDTDWHERTITFNPGANTDIDIVFRSNVNSNDGNDLVLDDITAYQTAEVCERTQDLNVVIEADQAFDAQLLSTNDPSCNGGSDGSIRFEVANFTGGVGYEYSLDGGTTWTSSLNTSETTAAILAAGTYTVQVRKLDELTCTVSFDATLSEPTAIIPQLNLIADYTCFNTGATLEAAASGGTAGYEFQLEDTATAVVRPYQSGTLFNNVPDGSYILRVRDSRNCEVATTTAVVVTAPQTVDFDVTATTCYDGQNNAQVTATVNTGNGGYTFRINGGAWLTPTPATVTTYTFGGLSDGTYTVEVSDSFGCVSAPESITINPMLQGQLDIQDISSCGDGSITVTASGGDTNYSYAFLPTGTAVQDTDFGAANAYTVTPGNAGDYDVYIRDNSGTAPYCQYMETVTVATAPALAFTATPEDAECFGETGNIAVSITAGEGPYTFELVDTDNGVSDETQTGVVATTRTYFNLLPGQYDVIITDSHGCVVTDSGIVVSQPAELTADINGVTPASCTGLVSDFGFSFSNYPVLPGGTIEFSADGGATWTGDNTIPGTTDELTGYVSGSTVNPSMRTVDGFGNTVCQTDFPPFVIPFPLDDLDITILPIIVNCNELQVSVRGSNGTAPYEYTFSDDPANFDQVTPVNGWTAPVAAGSTYTFPGLVPGRTYSFYVRDAVGCVRQSSVNVNDIVTNPMEIDAAFEPSCSGSNDGEITYTITDTDGSTEPDMRWTLYDIDDNPITSSGGDVPYSGTITVTGLAPDEYYIVVEQVNGGVVQCTSASENLLLQELDPITATLSKIQDISCEGPGIISIDNIQGGGGTYTFTVTGPAPFAPMVGTADNPIEIPANSPAGNYDVTITDQFGCSTPLGSIAMDLSPNPTIDAIAIDNCTASNTVSITASSTSPTIMYSLDGGTTYLDNGGTFTNVAAGTYIVMVKDGFGCTASQSIDVQPSLQATASLTATLGCGAGNEAEIRLEVTSGSGSYDYEVIGTLGTLVARQALPSTVQNISVNTADTYTVTVFDTGTSGPECSRSFTLEIPPAIVPDFSVNPSDTSCFGAADGTIAITEVNNGNNPLTYTLTPNNGSYNAATQTFENLPGGTYQVIGTGPNGCTTIVSNIQVNEPAAITFTMPAVTPFGCSAGNTTTNATVAWDVSSIAGGSGNYVRFVFVDNATSTVLQDGAATTYTHTDYAGGSILVRVFDDMGCTEFTIVNIPPYDELQAATVQVDDAISCVNAGEDISIDVTGSLSTYASNPGNYEFRQLPATTYQATNQFTDLAPGTYTFGVRNVNTGCELLVEHVVAEPNTFDVLVDKLADAVCFGDDGSIQLTLVDATYAGGFSWSIYATNGTPADRSDDGAAILTGNSATAGPTPAIAVAAGDYLVEVTQDAFPDCSQVRFFSIATPSAPLSLAPIDLTQVGCTNDQGSASVTPQGGQAPYDISLTHTGTGNVTVITQVTGHIFQGLTAGQYDISVTDALGCTEVSTNAFELLLPDPITGTISNTTLLCEGDVDATVSLVLNPRNVPSTYRFILNQYSDTTGTTVLETTAAQTAATFPNLGAGFYAITVLDDMGCSFESSIVEIPEPVEVNAQLITTQTLSCQLGAELELRASGGTAPYTWSTDGISFSAMNGAAGPDTHVFTNVADGTYQYYVRDSFNCISVISNEITINPIANLVLDIDSSSASVNCSGDSTAVIIAAADGGLGNYQYALFTDAALTAEIRPNQASGTFADLPQGTYYVRVQSEDCETASAAIAVDEPTPLVVQPTITDITCAGARDGSITLDVQGGTGPYQFAITPNLNQFVDDNVFDELEPGDYTVIAQDALGCFEVIDFTITEPAELTLNTTVLDEVCFESNDGAVSLDINGGTAPYSSALNSNNDSDFAAGIIEYNNLPAGTHVVFVRDANGCEIYQVFEVASGVNLAGEVQVEYPCDMGVATNSVSLAFEDDTILGNVLYGLDTTDLNEMVMDGTFENLSGGDHFITVIHSNGCENTFDFEIIEFEPVTLDLTEPGINTILATAAGGTGNYTYTFNGVDNGDDPEYYITATDTYSVTVTDENGCSVTEEIFMEFIDIEIPNYFTPDGDNVNDIWRPNNIEPYPNIYIVIFDRYGRELYQFSGNQDGWNGQYQLTDLPSGDYWYIIKLNGEADTREFVGHFTLYR</sequence>
<dbReference type="NCBIfam" id="TIGR01451">
    <property type="entry name" value="B_ant_repeat"/>
    <property type="match status" value="1"/>
</dbReference>
<dbReference type="InterPro" id="IPR047589">
    <property type="entry name" value="DUF11_rpt"/>
</dbReference>
<evidence type="ECO:0000313" key="3">
    <source>
        <dbReference type="EMBL" id="SFR31370.1"/>
    </source>
</evidence>
<dbReference type="PROSITE" id="PS50060">
    <property type="entry name" value="MAM_2"/>
    <property type="match status" value="1"/>
</dbReference>
<evidence type="ECO:0000313" key="4">
    <source>
        <dbReference type="Proteomes" id="UP000199534"/>
    </source>
</evidence>
<dbReference type="InterPro" id="IPR026341">
    <property type="entry name" value="T9SS_type_B"/>
</dbReference>
<dbReference type="STRING" id="400055.SAMN04490243_0192"/>
<dbReference type="Pfam" id="PF13573">
    <property type="entry name" value="SprB"/>
    <property type="match status" value="3"/>
</dbReference>
<keyword evidence="1" id="KW-0732">Signal</keyword>
<name>A0A1I6FN55_9FLAO</name>
<dbReference type="InterPro" id="IPR025667">
    <property type="entry name" value="SprB_repeat"/>
</dbReference>
<dbReference type="InterPro" id="IPR035234">
    <property type="entry name" value="IgGFc-bd_N"/>
</dbReference>
<dbReference type="Pfam" id="PF01345">
    <property type="entry name" value="DUF11"/>
    <property type="match status" value="1"/>
</dbReference>
<feature type="chain" id="PRO_5011682321" evidence="1">
    <location>
        <begin position="23"/>
        <end position="4104"/>
    </location>
</feature>
<dbReference type="InterPro" id="IPR001434">
    <property type="entry name" value="OmcB-like_DUF11"/>
</dbReference>
<dbReference type="Pfam" id="PF13585">
    <property type="entry name" value="CHU_C"/>
    <property type="match status" value="1"/>
</dbReference>
<evidence type="ECO:0000256" key="1">
    <source>
        <dbReference type="SAM" id="SignalP"/>
    </source>
</evidence>
<gene>
    <name evidence="3" type="ORF">SAMN04490243_0192</name>
</gene>
<dbReference type="InterPro" id="IPR000998">
    <property type="entry name" value="MAM_dom"/>
</dbReference>
<dbReference type="RefSeq" id="WP_245759704.1">
    <property type="nucleotide sequence ID" value="NZ_FOYQ01000001.1"/>
</dbReference>
<dbReference type="EMBL" id="FOYQ01000001">
    <property type="protein sequence ID" value="SFR31370.1"/>
    <property type="molecule type" value="Genomic_DNA"/>
</dbReference>